<keyword evidence="1" id="KW-0732">Signal</keyword>
<evidence type="ECO:0000256" key="1">
    <source>
        <dbReference type="SAM" id="SignalP"/>
    </source>
</evidence>
<proteinExistence type="predicted"/>
<protein>
    <submittedName>
        <fullName evidence="2">Uncharacterized protein</fullName>
    </submittedName>
</protein>
<keyword evidence="3" id="KW-1185">Reference proteome</keyword>
<evidence type="ECO:0000313" key="3">
    <source>
        <dbReference type="Proteomes" id="UP001209540"/>
    </source>
</evidence>
<dbReference type="EMBL" id="JAIXMP010000008">
    <property type="protein sequence ID" value="KAI9269307.1"/>
    <property type="molecule type" value="Genomic_DNA"/>
</dbReference>
<evidence type="ECO:0000313" key="2">
    <source>
        <dbReference type="EMBL" id="KAI9269307.1"/>
    </source>
</evidence>
<accession>A0AAD5KFT0</accession>
<dbReference type="AlphaFoldDB" id="A0AAD5KFT0"/>
<sequence length="571" mass="65988">MQWRPPTLLLCGIGIIYLASLIQDSPYPHPRKTYTSDTTRWRQTPDDVILSTIGDHLYLSALRFEIIHPGSEGFNHGTGVLKSGVSGRITQLRRPLRIFMQDHVNETGTEDGWVQTFEHKLPGAISKVSTSTPSENESNEIQFGIMYHVVENESSRHYVRIYYVTDNNDLPVFKYKDILMPGTTWISAFSLERHEILYSRDPDRYRFRTVTLPPDLTAPPHSEHAKEIRVTESITGDPIREYHQPRNTEDHVLALARLYSAEWETYRVVTVDVHRTNNAYYCNFTVVDNVTTIAQASDLNGDEHHPKNEWVIRKHEPVEYDVYIEEQVDYIGFADVSQFQQERTRLTMPQIMFARSNDAKALVFPFVQTKFFTLDFLDQKIHDENGEYHELFDWLRNDAEGPYDASIVGIHINEKGNILAVWTDYNTIYIYKRGSANTHQLPRRTPSLLDRIDIWLDVGIPDVEDEVNHERYDEGGSLPWKLRMAITPQEGELHSRSISTVKFWNVTSNGRQNNYLLVALEGGGVNSYMVDEAEEYAEADFISYLKANWNMVTAMIMIIGAFVLNEYRNHA</sequence>
<gene>
    <name evidence="2" type="ORF">BDA99DRAFT_558054</name>
</gene>
<reference evidence="2" key="1">
    <citation type="journal article" date="2022" name="IScience">
        <title>Evolution of zygomycete secretomes and the origins of terrestrial fungal ecologies.</title>
        <authorList>
            <person name="Chang Y."/>
            <person name="Wang Y."/>
            <person name="Mondo S."/>
            <person name="Ahrendt S."/>
            <person name="Andreopoulos W."/>
            <person name="Barry K."/>
            <person name="Beard J."/>
            <person name="Benny G.L."/>
            <person name="Blankenship S."/>
            <person name="Bonito G."/>
            <person name="Cuomo C."/>
            <person name="Desiro A."/>
            <person name="Gervers K.A."/>
            <person name="Hundley H."/>
            <person name="Kuo A."/>
            <person name="LaButti K."/>
            <person name="Lang B.F."/>
            <person name="Lipzen A."/>
            <person name="O'Donnell K."/>
            <person name="Pangilinan J."/>
            <person name="Reynolds N."/>
            <person name="Sandor L."/>
            <person name="Smith M.E."/>
            <person name="Tsang A."/>
            <person name="Grigoriev I.V."/>
            <person name="Stajich J.E."/>
            <person name="Spatafora J.W."/>
        </authorList>
    </citation>
    <scope>NUCLEOTIDE SEQUENCE</scope>
    <source>
        <strain evidence="2">RSA 2281</strain>
    </source>
</reference>
<organism evidence="2 3">
    <name type="scientific">Phascolomyces articulosus</name>
    <dbReference type="NCBI Taxonomy" id="60185"/>
    <lineage>
        <taxon>Eukaryota</taxon>
        <taxon>Fungi</taxon>
        <taxon>Fungi incertae sedis</taxon>
        <taxon>Mucoromycota</taxon>
        <taxon>Mucoromycotina</taxon>
        <taxon>Mucoromycetes</taxon>
        <taxon>Mucorales</taxon>
        <taxon>Lichtheimiaceae</taxon>
        <taxon>Phascolomyces</taxon>
    </lineage>
</organism>
<name>A0AAD5KFT0_9FUNG</name>
<feature type="signal peptide" evidence="1">
    <location>
        <begin position="1"/>
        <end position="21"/>
    </location>
</feature>
<comment type="caution">
    <text evidence="2">The sequence shown here is derived from an EMBL/GenBank/DDBJ whole genome shotgun (WGS) entry which is preliminary data.</text>
</comment>
<feature type="chain" id="PRO_5042141461" evidence="1">
    <location>
        <begin position="22"/>
        <end position="571"/>
    </location>
</feature>
<dbReference type="Proteomes" id="UP001209540">
    <property type="component" value="Unassembled WGS sequence"/>
</dbReference>
<reference evidence="2" key="2">
    <citation type="submission" date="2023-02" db="EMBL/GenBank/DDBJ databases">
        <authorList>
            <consortium name="DOE Joint Genome Institute"/>
            <person name="Mondo S.J."/>
            <person name="Chang Y."/>
            <person name="Wang Y."/>
            <person name="Ahrendt S."/>
            <person name="Andreopoulos W."/>
            <person name="Barry K."/>
            <person name="Beard J."/>
            <person name="Benny G.L."/>
            <person name="Blankenship S."/>
            <person name="Bonito G."/>
            <person name="Cuomo C."/>
            <person name="Desiro A."/>
            <person name="Gervers K.A."/>
            <person name="Hundley H."/>
            <person name="Kuo A."/>
            <person name="LaButti K."/>
            <person name="Lang B.F."/>
            <person name="Lipzen A."/>
            <person name="O'Donnell K."/>
            <person name="Pangilinan J."/>
            <person name="Reynolds N."/>
            <person name="Sandor L."/>
            <person name="Smith M.W."/>
            <person name="Tsang A."/>
            <person name="Grigoriev I.V."/>
            <person name="Stajich J.E."/>
            <person name="Spatafora J.W."/>
        </authorList>
    </citation>
    <scope>NUCLEOTIDE SEQUENCE</scope>
    <source>
        <strain evidence="2">RSA 2281</strain>
    </source>
</reference>